<evidence type="ECO:0000313" key="6">
    <source>
        <dbReference type="Proteomes" id="UP000791440"/>
    </source>
</evidence>
<reference evidence="5" key="2">
    <citation type="submission" date="2020-12" db="EMBL/GenBank/DDBJ databases">
        <authorList>
            <person name="Kanost M."/>
        </authorList>
    </citation>
    <scope>NUCLEOTIDE SEQUENCE</scope>
</reference>
<evidence type="ECO:0000256" key="3">
    <source>
        <dbReference type="ARBA" id="ARBA00030367"/>
    </source>
</evidence>
<evidence type="ECO:0000256" key="2">
    <source>
        <dbReference type="ARBA" id="ARBA00015157"/>
    </source>
</evidence>
<organism evidence="5 6">
    <name type="scientific">Manduca sexta</name>
    <name type="common">Tobacco hawkmoth</name>
    <name type="synonym">Tobacco hornworm</name>
    <dbReference type="NCBI Taxonomy" id="7130"/>
    <lineage>
        <taxon>Eukaryota</taxon>
        <taxon>Metazoa</taxon>
        <taxon>Ecdysozoa</taxon>
        <taxon>Arthropoda</taxon>
        <taxon>Hexapoda</taxon>
        <taxon>Insecta</taxon>
        <taxon>Pterygota</taxon>
        <taxon>Neoptera</taxon>
        <taxon>Endopterygota</taxon>
        <taxon>Lepidoptera</taxon>
        <taxon>Glossata</taxon>
        <taxon>Ditrysia</taxon>
        <taxon>Bombycoidea</taxon>
        <taxon>Sphingidae</taxon>
        <taxon>Sphinginae</taxon>
        <taxon>Sphingini</taxon>
        <taxon>Manduca</taxon>
    </lineage>
</organism>
<dbReference type="PANTHER" id="PTHR12775">
    <property type="entry name" value="PROTEIN C20ORF43 HOMOLOG"/>
    <property type="match status" value="1"/>
</dbReference>
<feature type="region of interest" description="Disordered" evidence="4">
    <location>
        <begin position="210"/>
        <end position="308"/>
    </location>
</feature>
<gene>
    <name evidence="5" type="ORF">O3G_MSEX008967</name>
</gene>
<accession>A0A921ZBS5</accession>
<reference evidence="5" key="1">
    <citation type="journal article" date="2016" name="Insect Biochem. Mol. Biol.">
        <title>Multifaceted biological insights from a draft genome sequence of the tobacco hornworm moth, Manduca sexta.</title>
        <authorList>
            <person name="Kanost M.R."/>
            <person name="Arrese E.L."/>
            <person name="Cao X."/>
            <person name="Chen Y.R."/>
            <person name="Chellapilla S."/>
            <person name="Goldsmith M.R."/>
            <person name="Grosse-Wilde E."/>
            <person name="Heckel D.G."/>
            <person name="Herndon N."/>
            <person name="Jiang H."/>
            <person name="Papanicolaou A."/>
            <person name="Qu J."/>
            <person name="Soulages J.L."/>
            <person name="Vogel H."/>
            <person name="Walters J."/>
            <person name="Waterhouse R.M."/>
            <person name="Ahn S.J."/>
            <person name="Almeida F.C."/>
            <person name="An C."/>
            <person name="Aqrawi P."/>
            <person name="Bretschneider A."/>
            <person name="Bryant W.B."/>
            <person name="Bucks S."/>
            <person name="Chao H."/>
            <person name="Chevignon G."/>
            <person name="Christen J.M."/>
            <person name="Clarke D.F."/>
            <person name="Dittmer N.T."/>
            <person name="Ferguson L.C.F."/>
            <person name="Garavelou S."/>
            <person name="Gordon K.H.J."/>
            <person name="Gunaratna R.T."/>
            <person name="Han Y."/>
            <person name="Hauser F."/>
            <person name="He Y."/>
            <person name="Heidel-Fischer H."/>
            <person name="Hirsh A."/>
            <person name="Hu Y."/>
            <person name="Jiang H."/>
            <person name="Kalra D."/>
            <person name="Klinner C."/>
            <person name="Konig C."/>
            <person name="Kovar C."/>
            <person name="Kroll A.R."/>
            <person name="Kuwar S.S."/>
            <person name="Lee S.L."/>
            <person name="Lehman R."/>
            <person name="Li K."/>
            <person name="Li Z."/>
            <person name="Liang H."/>
            <person name="Lovelace S."/>
            <person name="Lu Z."/>
            <person name="Mansfield J.H."/>
            <person name="McCulloch K.J."/>
            <person name="Mathew T."/>
            <person name="Morton B."/>
            <person name="Muzny D.M."/>
            <person name="Neunemann D."/>
            <person name="Ongeri F."/>
            <person name="Pauchet Y."/>
            <person name="Pu L.L."/>
            <person name="Pyrousis I."/>
            <person name="Rao X.J."/>
            <person name="Redding A."/>
            <person name="Roesel C."/>
            <person name="Sanchez-Gracia A."/>
            <person name="Schaack S."/>
            <person name="Shukla A."/>
            <person name="Tetreau G."/>
            <person name="Wang Y."/>
            <person name="Xiong G.H."/>
            <person name="Traut W."/>
            <person name="Walsh T.K."/>
            <person name="Worley K.C."/>
            <person name="Wu D."/>
            <person name="Wu W."/>
            <person name="Wu Y.Q."/>
            <person name="Zhang X."/>
            <person name="Zou Z."/>
            <person name="Zucker H."/>
            <person name="Briscoe A.D."/>
            <person name="Burmester T."/>
            <person name="Clem R.J."/>
            <person name="Feyereisen R."/>
            <person name="Grimmelikhuijzen C.J.P."/>
            <person name="Hamodrakas S.J."/>
            <person name="Hansson B.S."/>
            <person name="Huguet E."/>
            <person name="Jermiin L.S."/>
            <person name="Lan Q."/>
            <person name="Lehman H.K."/>
            <person name="Lorenzen M."/>
            <person name="Merzendorfer H."/>
            <person name="Michalopoulos I."/>
            <person name="Morton D.B."/>
            <person name="Muthukrishnan S."/>
            <person name="Oakeshott J.G."/>
            <person name="Palmer W."/>
            <person name="Park Y."/>
            <person name="Passarelli A.L."/>
            <person name="Rozas J."/>
            <person name="Schwartz L.M."/>
            <person name="Smith W."/>
            <person name="Southgate A."/>
            <person name="Vilcinskas A."/>
            <person name="Vogt R."/>
            <person name="Wang P."/>
            <person name="Werren J."/>
            <person name="Yu X.Q."/>
            <person name="Zhou J.J."/>
            <person name="Brown S.J."/>
            <person name="Scherer S.E."/>
            <person name="Richards S."/>
            <person name="Blissard G.W."/>
        </authorList>
    </citation>
    <scope>NUCLEOTIDE SEQUENCE</scope>
</reference>
<dbReference type="AlphaFoldDB" id="A0A921ZBS5"/>
<evidence type="ECO:0000313" key="5">
    <source>
        <dbReference type="EMBL" id="KAG6454919.1"/>
    </source>
</evidence>
<dbReference type="GO" id="GO:0006274">
    <property type="term" value="P:DNA replication termination"/>
    <property type="evidence" value="ECO:0007669"/>
    <property type="project" value="TreeGrafter"/>
</dbReference>
<proteinExistence type="inferred from homology"/>
<protein>
    <recommendedName>
        <fullName evidence="2">Replication termination factor 2</fullName>
    </recommendedName>
    <alternativeName>
        <fullName evidence="3">Replication termination factor 2 domain-containing protein 1</fullName>
    </alternativeName>
</protein>
<dbReference type="EMBL" id="JH668478">
    <property type="protein sequence ID" value="KAG6454919.1"/>
    <property type="molecule type" value="Genomic_DNA"/>
</dbReference>
<name>A0A921ZBS5_MANSE</name>
<evidence type="ECO:0000256" key="4">
    <source>
        <dbReference type="SAM" id="MobiDB-lite"/>
    </source>
</evidence>
<dbReference type="GO" id="GO:0005634">
    <property type="term" value="C:nucleus"/>
    <property type="evidence" value="ECO:0007669"/>
    <property type="project" value="TreeGrafter"/>
</dbReference>
<keyword evidence="6" id="KW-1185">Reference proteome</keyword>
<evidence type="ECO:0000256" key="1">
    <source>
        <dbReference type="ARBA" id="ARBA00009885"/>
    </source>
</evidence>
<feature type="compositionally biased region" description="Low complexity" evidence="4">
    <location>
        <begin position="227"/>
        <end position="241"/>
    </location>
</feature>
<dbReference type="InterPro" id="IPR027799">
    <property type="entry name" value="Rtf2_RING-finger"/>
</dbReference>
<sequence length="344" mass="38999">MGCDGGTIPRRDELVRMKKKPEQVRNCFYLVSYEIVTFTYESFILQKDKDAERSFKWRNCALSQQPLQEPIVACGLGRLYSKSSVIESLLDKDTKPESISHIKNLKDIKDLKLVKNPAHVETDHTDGVVGNGSAPYICPISGLEMTGKFRFIFLWSCGCVLAERALKEVKQNLCHMCQQPFTDNDVVVLNGTEEDVEKLKDKMALRIANRKTSKKSKSEKKLKVETLTESTSETPSTSSTEVKTEIKEEPEAGPSNAVKKEIETIPLSLPKFNPNKQARGHFGSSKRAHPTELADDPSYKKTKKNYSIAKDPQASDVYKSLFTTHKDEKQQQRAHWVTYNPFYN</sequence>
<dbReference type="Proteomes" id="UP000791440">
    <property type="component" value="Unassembled WGS sequence"/>
</dbReference>
<dbReference type="CDD" id="cd16653">
    <property type="entry name" value="RING-like_Rtf2"/>
    <property type="match status" value="1"/>
</dbReference>
<dbReference type="Pfam" id="PF04641">
    <property type="entry name" value="Rtf2"/>
    <property type="match status" value="1"/>
</dbReference>
<dbReference type="PANTHER" id="PTHR12775:SF0">
    <property type="entry name" value="REPLICATION TERMINATION FACTOR 2"/>
    <property type="match status" value="1"/>
</dbReference>
<comment type="similarity">
    <text evidence="1">Belongs to the rtf2 family.</text>
</comment>
<comment type="caution">
    <text evidence="5">The sequence shown here is derived from an EMBL/GenBank/DDBJ whole genome shotgun (WGS) entry which is preliminary data.</text>
</comment>
<dbReference type="InterPro" id="IPR006735">
    <property type="entry name" value="Rtf2"/>
</dbReference>